<evidence type="ECO:0000256" key="2">
    <source>
        <dbReference type="SAM" id="MobiDB-lite"/>
    </source>
</evidence>
<comment type="caution">
    <text evidence="3">The sequence shown here is derived from an EMBL/GenBank/DDBJ whole genome shotgun (WGS) entry which is preliminary data.</text>
</comment>
<keyword evidence="1" id="KW-0175">Coiled coil</keyword>
<feature type="region of interest" description="Disordered" evidence="2">
    <location>
        <begin position="455"/>
        <end position="481"/>
    </location>
</feature>
<evidence type="ECO:0000313" key="4">
    <source>
        <dbReference type="Proteomes" id="UP000597762"/>
    </source>
</evidence>
<protein>
    <submittedName>
        <fullName evidence="3">Uncharacterized protein</fullName>
    </submittedName>
</protein>
<sequence length="721" mass="83026">MQKLRDSEREVIKLKAVEIEYRQAKERLDNNHRELECLRKSLKEKDMRCRKLEDHIEEIKQEFRQEKANFERDLSKMKEKMDDSADTMSQSLTSDISSILNGKNAIINQLEEKLIESHNKIEEISEEMQEEIEKGAALRPQLDAALKENLYLKERLDVLENTLMSLQKKMETDEKEKLVLKKQVEEQQREGQNLLSKLEVEHRDNADLQEENADLKNLMINLNDQLQGHRTDVDQLVEQALQEKEGIYKQKLSEISTSLTSGRSLVSMVNSLLSQIMDTQKKDYSHVLASAISSAADLESCLSTAQSVIEDLPPLTKSEAAEQGTAAKEQSEIVLIKLQLDEATKENANLHKELHDAYSDFSRLEAEDKNSRERAELLENDYNRKLNELSRKIDDLNSKLHFTGGESRSGGHHSSSPHNFESQLEDLEKRIHYVGNVMKSQQMQSKVLNRQLLHSCGDDDDASNLSEDSETSEELSDEEFDSEIDDIEDDDNARIISSLRHMNSQVSSTNTRLHDVTQNLSKSSTGSGSSPKKAGLQERLHSCEQKVCHLTNQLWMENEFAEIPEGKTVNEIKLAFHSCLTCVQSKLVVVNEEASEHQTETQRCEQVKQLTRNIAMQKYYFNVLIDEVKQRISDPKLMQKIEHFQQNLQFPSSDKHEQQMAQLMKEKDDALAQEAKLTKAALESMSKAYEDNLETEKNKFREALKTMYTEDYVNEIRRHHE</sequence>
<dbReference type="OrthoDB" id="9942268at2759"/>
<dbReference type="Proteomes" id="UP000597762">
    <property type="component" value="Unassembled WGS sequence"/>
</dbReference>
<proteinExistence type="predicted"/>
<feature type="coiled-coil region" evidence="1">
    <location>
        <begin position="653"/>
        <end position="706"/>
    </location>
</feature>
<feature type="coiled-coil region" evidence="1">
    <location>
        <begin position="326"/>
        <end position="399"/>
    </location>
</feature>
<name>A0A812D2Y6_ACAPH</name>
<evidence type="ECO:0000313" key="3">
    <source>
        <dbReference type="EMBL" id="CAE1284956.1"/>
    </source>
</evidence>
<accession>A0A812D2Y6</accession>
<evidence type="ECO:0000256" key="1">
    <source>
        <dbReference type="SAM" id="Coils"/>
    </source>
</evidence>
<feature type="coiled-coil region" evidence="1">
    <location>
        <begin position="14"/>
        <end position="239"/>
    </location>
</feature>
<reference evidence="3" key="1">
    <citation type="submission" date="2021-01" db="EMBL/GenBank/DDBJ databases">
        <authorList>
            <person name="Li R."/>
            <person name="Bekaert M."/>
        </authorList>
    </citation>
    <scope>NUCLEOTIDE SEQUENCE</scope>
    <source>
        <strain evidence="3">Farmed</strain>
    </source>
</reference>
<keyword evidence="4" id="KW-1185">Reference proteome</keyword>
<organism evidence="3 4">
    <name type="scientific">Acanthosepion pharaonis</name>
    <name type="common">Pharaoh cuttlefish</name>
    <name type="synonym">Sepia pharaonis</name>
    <dbReference type="NCBI Taxonomy" id="158019"/>
    <lineage>
        <taxon>Eukaryota</taxon>
        <taxon>Metazoa</taxon>
        <taxon>Spiralia</taxon>
        <taxon>Lophotrochozoa</taxon>
        <taxon>Mollusca</taxon>
        <taxon>Cephalopoda</taxon>
        <taxon>Coleoidea</taxon>
        <taxon>Decapodiformes</taxon>
        <taxon>Sepiida</taxon>
        <taxon>Sepiina</taxon>
        <taxon>Sepiidae</taxon>
        <taxon>Acanthosepion</taxon>
    </lineage>
</organism>
<dbReference type="EMBL" id="CAHIKZ030002322">
    <property type="protein sequence ID" value="CAE1284956.1"/>
    <property type="molecule type" value="Genomic_DNA"/>
</dbReference>
<feature type="region of interest" description="Disordered" evidence="2">
    <location>
        <begin position="402"/>
        <end position="421"/>
    </location>
</feature>
<dbReference type="AlphaFoldDB" id="A0A812D2Y6"/>
<gene>
    <name evidence="3" type="ORF">SPHA_45047</name>
</gene>
<feature type="compositionally biased region" description="Acidic residues" evidence="2">
    <location>
        <begin position="458"/>
        <end position="481"/>
    </location>
</feature>